<dbReference type="RefSeq" id="WP_012963726.1">
    <property type="nucleotide sequence ID" value="NC_013799.1"/>
</dbReference>
<evidence type="ECO:0000313" key="13">
    <source>
        <dbReference type="Proteomes" id="UP000002574"/>
    </source>
</evidence>
<dbReference type="Pfam" id="PF00133">
    <property type="entry name" value="tRNA-synt_1"/>
    <property type="match status" value="1"/>
</dbReference>
<evidence type="ECO:0000256" key="1">
    <source>
        <dbReference type="ARBA" id="ARBA00005594"/>
    </source>
</evidence>
<dbReference type="FunFam" id="1.10.730.10:FF:000011">
    <property type="entry name" value="Leucine--tRNA ligase chloroplastic/mitochondrial"/>
    <property type="match status" value="1"/>
</dbReference>
<evidence type="ECO:0000256" key="6">
    <source>
        <dbReference type="ARBA" id="ARBA00022840"/>
    </source>
</evidence>
<dbReference type="PATRIC" id="fig|608538.5.peg.1104"/>
<keyword evidence="3" id="KW-0963">Cytoplasm</keyword>
<evidence type="ECO:0000256" key="5">
    <source>
        <dbReference type="ARBA" id="ARBA00022741"/>
    </source>
</evidence>
<proteinExistence type="inferred from homology"/>
<feature type="domain" description="Methionyl/Valyl/Leucyl/Isoleucyl-tRNA synthetase anticodon-binding" evidence="11">
    <location>
        <begin position="127"/>
        <end position="250"/>
    </location>
</feature>
<dbReference type="Gene3D" id="1.10.730.10">
    <property type="entry name" value="Isoleucyl-tRNA Synthetase, Domain 1"/>
    <property type="match status" value="1"/>
</dbReference>
<dbReference type="InterPro" id="IPR002302">
    <property type="entry name" value="Leu-tRNA-ligase"/>
</dbReference>
<dbReference type="EC" id="6.1.1.4" evidence="2"/>
<keyword evidence="13" id="KW-1185">Reference proteome</keyword>
<dbReference type="EMBL" id="AP011112">
    <property type="protein sequence ID" value="BAI69546.1"/>
    <property type="molecule type" value="Genomic_DNA"/>
</dbReference>
<dbReference type="GO" id="GO:0005524">
    <property type="term" value="F:ATP binding"/>
    <property type="evidence" value="ECO:0007669"/>
    <property type="project" value="UniProtKB-KW"/>
</dbReference>
<keyword evidence="8 12" id="KW-0030">Aminoacyl-tRNA synthetase</keyword>
<reference evidence="12 13" key="1">
    <citation type="journal article" date="2010" name="J. Bacteriol.">
        <title>Complete genome sequence of the thermophilic, obligately chemolithoautotrophic hydrogen-oxidizing bacterium Hydrogenobacter thermophilus TK-6.</title>
        <authorList>
            <person name="Arai H."/>
            <person name="Kanbe H."/>
            <person name="Ishii M."/>
            <person name="Igarashi Y."/>
        </authorList>
    </citation>
    <scope>NUCLEOTIDE SEQUENCE [LARGE SCALE GENOMIC DNA]</scope>
    <source>
        <strain evidence="13">DSM 6534 / IAM 12695 / TK-6 [Tokyo]</strain>
    </source>
</reference>
<dbReference type="eggNOG" id="COG0495">
    <property type="taxonomic scope" value="Bacteria"/>
</dbReference>
<dbReference type="SUPFAM" id="SSF47323">
    <property type="entry name" value="Anticodon-binding domain of a subclass of class I aminoacyl-tRNA synthetases"/>
    <property type="match status" value="1"/>
</dbReference>
<dbReference type="KEGG" id="hte:Hydth_1081"/>
<keyword evidence="7" id="KW-0648">Protein biosynthesis</keyword>
<comment type="catalytic activity">
    <reaction evidence="9">
        <text>tRNA(Leu) + L-leucine + ATP = L-leucyl-tRNA(Leu) + AMP + diphosphate</text>
        <dbReference type="Rhea" id="RHEA:11688"/>
        <dbReference type="Rhea" id="RHEA-COMP:9613"/>
        <dbReference type="Rhea" id="RHEA-COMP:9622"/>
        <dbReference type="ChEBI" id="CHEBI:30616"/>
        <dbReference type="ChEBI" id="CHEBI:33019"/>
        <dbReference type="ChEBI" id="CHEBI:57427"/>
        <dbReference type="ChEBI" id="CHEBI:78442"/>
        <dbReference type="ChEBI" id="CHEBI:78494"/>
        <dbReference type="ChEBI" id="CHEBI:456215"/>
        <dbReference type="EC" id="6.1.1.4"/>
    </reaction>
</comment>
<dbReference type="KEGG" id="hth:HTH_1088"/>
<evidence type="ECO:0000256" key="7">
    <source>
        <dbReference type="ARBA" id="ARBA00022917"/>
    </source>
</evidence>
<comment type="similarity">
    <text evidence="1">Belongs to the class-I aminoacyl-tRNA synthetase family.</text>
</comment>
<accession>D3DI94</accession>
<dbReference type="AlphaFoldDB" id="D3DI94"/>
<evidence type="ECO:0000313" key="12">
    <source>
        <dbReference type="EMBL" id="BAI69546.1"/>
    </source>
</evidence>
<keyword evidence="6" id="KW-0067">ATP-binding</keyword>
<evidence type="ECO:0000259" key="10">
    <source>
        <dbReference type="Pfam" id="PF00133"/>
    </source>
</evidence>
<protein>
    <recommendedName>
        <fullName evidence="2">leucine--tRNA ligase</fullName>
        <ecNumber evidence="2">6.1.1.4</ecNumber>
    </recommendedName>
</protein>
<dbReference type="CDD" id="cd07958">
    <property type="entry name" value="Anticodon_Ia_Leu_BEm"/>
    <property type="match status" value="1"/>
</dbReference>
<dbReference type="InterPro" id="IPR009080">
    <property type="entry name" value="tRNAsynth_Ia_anticodon-bd"/>
</dbReference>
<dbReference type="PANTHER" id="PTHR43740:SF2">
    <property type="entry name" value="LEUCINE--TRNA LIGASE, MITOCHONDRIAL"/>
    <property type="match status" value="1"/>
</dbReference>
<gene>
    <name evidence="12" type="primary">leuS'</name>
    <name evidence="12" type="ordered locus">HTH_1088</name>
</gene>
<dbReference type="InterPro" id="IPR013155">
    <property type="entry name" value="M/V/L/I-tRNA-synth_anticd-bd"/>
</dbReference>
<dbReference type="GO" id="GO:0006429">
    <property type="term" value="P:leucyl-tRNA aminoacylation"/>
    <property type="evidence" value="ECO:0007669"/>
    <property type="project" value="InterPro"/>
</dbReference>
<keyword evidence="4" id="KW-0436">Ligase</keyword>
<evidence type="ECO:0000256" key="4">
    <source>
        <dbReference type="ARBA" id="ARBA00022598"/>
    </source>
</evidence>
<evidence type="ECO:0000256" key="3">
    <source>
        <dbReference type="ARBA" id="ARBA00022490"/>
    </source>
</evidence>
<organism evidence="12 13">
    <name type="scientific">Hydrogenobacter thermophilus (strain DSM 6534 / IAM 12695 / TK-6)</name>
    <dbReference type="NCBI Taxonomy" id="608538"/>
    <lineage>
        <taxon>Bacteria</taxon>
        <taxon>Pseudomonadati</taxon>
        <taxon>Aquificota</taxon>
        <taxon>Aquificia</taxon>
        <taxon>Aquificales</taxon>
        <taxon>Aquificaceae</taxon>
        <taxon>Hydrogenobacter</taxon>
    </lineage>
</organism>
<evidence type="ECO:0000256" key="2">
    <source>
        <dbReference type="ARBA" id="ARBA00013164"/>
    </source>
</evidence>
<name>D3DI94_HYDTT</name>
<dbReference type="OrthoDB" id="9810365at2"/>
<evidence type="ECO:0000256" key="9">
    <source>
        <dbReference type="ARBA" id="ARBA00047469"/>
    </source>
</evidence>
<evidence type="ECO:0000259" key="11">
    <source>
        <dbReference type="Pfam" id="PF08264"/>
    </source>
</evidence>
<feature type="domain" description="Aminoacyl-tRNA synthetase class Ia" evidence="10">
    <location>
        <begin position="44"/>
        <end position="84"/>
    </location>
</feature>
<dbReference type="Pfam" id="PF08264">
    <property type="entry name" value="Anticodon_1"/>
    <property type="match status" value="1"/>
</dbReference>
<dbReference type="InterPro" id="IPR002300">
    <property type="entry name" value="aa-tRNA-synth_Ia"/>
</dbReference>
<sequence>MNIGEFLREYKLSLGDNFRLLLESLGFYHERYVRDIENRIGEPAKMSKSKGNTVDPEEAIKTYGADTVRLYILFAAPVEKDFEWTDEGVQGAYRFLKRLWNFFHQHLEKINVNYKREDLAHLDETARELRRKTHLTLKKYLADMEDLSFNTAIAGIMELLNTLEGFKLRTDSHYKVLREAVEILLFMLYPITPHICEELWSALGYEKSMAFYPFPQPDEEALKTESIEIPVQINGKLRAVIKIPVEADEETVKSIALSEEKVRKFLNGKEIKKVIYVKNKLLNLVVKDG</sequence>
<dbReference type="FunFam" id="3.10.20.590:FF:000001">
    <property type="entry name" value="Leucine--tRNA ligase"/>
    <property type="match status" value="1"/>
</dbReference>
<evidence type="ECO:0000256" key="8">
    <source>
        <dbReference type="ARBA" id="ARBA00023146"/>
    </source>
</evidence>
<dbReference type="Proteomes" id="UP000002574">
    <property type="component" value="Chromosome"/>
</dbReference>
<dbReference type="SUPFAM" id="SSF52374">
    <property type="entry name" value="Nucleotidylyl transferase"/>
    <property type="match status" value="1"/>
</dbReference>
<dbReference type="GO" id="GO:0004823">
    <property type="term" value="F:leucine-tRNA ligase activity"/>
    <property type="evidence" value="ECO:0007669"/>
    <property type="project" value="UniProtKB-EC"/>
</dbReference>
<dbReference type="STRING" id="608538.HTH_1088"/>
<keyword evidence="5" id="KW-0547">Nucleotide-binding</keyword>
<dbReference type="PANTHER" id="PTHR43740">
    <property type="entry name" value="LEUCYL-TRNA SYNTHETASE"/>
    <property type="match status" value="1"/>
</dbReference>